<proteinExistence type="predicted"/>
<evidence type="ECO:0000256" key="1">
    <source>
        <dbReference type="ARBA" id="ARBA00022679"/>
    </source>
</evidence>
<dbReference type="GO" id="GO:0005776">
    <property type="term" value="C:autophagosome"/>
    <property type="evidence" value="ECO:0007669"/>
    <property type="project" value="TreeGrafter"/>
</dbReference>
<dbReference type="CDD" id="cd14014">
    <property type="entry name" value="STKc_PknB_like"/>
    <property type="match status" value="1"/>
</dbReference>
<accession>A0A8D5JQ98</accession>
<dbReference type="EMBL" id="AP024086">
    <property type="protein sequence ID" value="BCL62180.1"/>
    <property type="molecule type" value="Genomic_DNA"/>
</dbReference>
<evidence type="ECO:0000256" key="3">
    <source>
        <dbReference type="ARBA" id="ARBA00022777"/>
    </source>
</evidence>
<dbReference type="Pfam" id="PF00069">
    <property type="entry name" value="Pkinase"/>
    <property type="match status" value="1"/>
</dbReference>
<evidence type="ECO:0000313" key="7">
    <source>
        <dbReference type="Proteomes" id="UP000826725"/>
    </source>
</evidence>
<sequence length="646" mass="74166">MTFPEVGDNIDIFVLSSRLHKSPLASIFLAEDLFSRQHVVLKIPDSNILNHPLLLYHYQNEDRISRLLDHPGVIRFIHRQKSRQYIIMEHVEGEDLRSRIGKNRILDLREALILMKQLARVVSYLHRQGIVHLDLKPENIICCNNSSIKVIDFGLASCRHLPDLLELDLQNPLGTPWYISPEQLLGERSDPRCDIYTMGMLLYEMLTGRLPWPRTSKKRVARRRLHYDPTPPRYHNDKIPPQIQSIILCAIARHAADRYKDVMDLLHDLNHWQQLPVTEAGSRNKSSSLWRRIFPGKPIRLQRRQPQKTTITYDKPQIIGALIDSPGSDNMLAEVKKEALIRSAEITLVHVIEEEDDSHFRRYGIAVEGEKLMGRLEQAVQLLRRCSIDPSIRLVRGEVVDVLRKLCTDLGAELLVLAESRKKQGMLGTVSVRRHLENNSPCPIVVADNVVFSPATGLAAQQPAQLTAGQVLACDIFLVDLWYEHLHYHTDFIYRRLLNPQQDVDLSENNCLFGRFLAFFEKKDEWLQVTSALVPIHSRFHRLASRMSELCDHDPEGLQDLYTREFLPLSCRLKHELSRVSLFLRTHLDSPPPQVPFLTDNTCPVSKPDLACYGPLLKALNLDQDLCSLVQEKRKRVSGCRSGEGK</sequence>
<dbReference type="GO" id="GO:0016020">
    <property type="term" value="C:membrane"/>
    <property type="evidence" value="ECO:0007669"/>
    <property type="project" value="TreeGrafter"/>
</dbReference>
<gene>
    <name evidence="6" type="ORF">DGMP_28730</name>
</gene>
<protein>
    <recommendedName>
        <fullName evidence="5">Protein kinase domain-containing protein</fullName>
    </recommendedName>
</protein>
<evidence type="ECO:0000259" key="5">
    <source>
        <dbReference type="SMART" id="SM00220"/>
    </source>
</evidence>
<dbReference type="SMART" id="SM00220">
    <property type="entry name" value="S_TKc"/>
    <property type="match status" value="1"/>
</dbReference>
<dbReference type="PANTHER" id="PTHR24348">
    <property type="entry name" value="SERINE/THREONINE-PROTEIN KINASE UNC-51-RELATED"/>
    <property type="match status" value="1"/>
</dbReference>
<dbReference type="Proteomes" id="UP000826725">
    <property type="component" value="Chromosome"/>
</dbReference>
<evidence type="ECO:0000313" key="6">
    <source>
        <dbReference type="EMBL" id="BCL62180.1"/>
    </source>
</evidence>
<dbReference type="Pfam" id="PF00582">
    <property type="entry name" value="Usp"/>
    <property type="match status" value="1"/>
</dbReference>
<dbReference type="GO" id="GO:0004674">
    <property type="term" value="F:protein serine/threonine kinase activity"/>
    <property type="evidence" value="ECO:0007669"/>
    <property type="project" value="InterPro"/>
</dbReference>
<dbReference type="GO" id="GO:0000407">
    <property type="term" value="C:phagophore assembly site"/>
    <property type="evidence" value="ECO:0007669"/>
    <property type="project" value="TreeGrafter"/>
</dbReference>
<dbReference type="PANTHER" id="PTHR24348:SF22">
    <property type="entry name" value="NON-SPECIFIC SERINE_THREONINE PROTEIN KINASE"/>
    <property type="match status" value="1"/>
</dbReference>
<keyword evidence="7" id="KW-1185">Reference proteome</keyword>
<name>A0A8D5JQ98_9BACT</name>
<dbReference type="InterPro" id="IPR006016">
    <property type="entry name" value="UspA"/>
</dbReference>
<dbReference type="AlphaFoldDB" id="A0A8D5JQ98"/>
<dbReference type="InterPro" id="IPR045269">
    <property type="entry name" value="Atg1-like"/>
</dbReference>
<feature type="domain" description="Protein kinase" evidence="5">
    <location>
        <begin position="13"/>
        <end position="270"/>
    </location>
</feature>
<reference evidence="6" key="1">
    <citation type="submission" date="2020-09" db="EMBL/GenBank/DDBJ databases">
        <title>Desulfogranum mesoprofundum gen. nov., sp. nov., a novel mesophilic, sulfate-reducing chemolithoautotroph isolated from a deep-sea hydrothermal vent chimney in the Suiyo Seamount.</title>
        <authorList>
            <person name="Hashimoto Y."/>
            <person name="Nakagawa S."/>
        </authorList>
    </citation>
    <scope>NUCLEOTIDE SEQUENCE</scope>
    <source>
        <strain evidence="6">KT2</strain>
    </source>
</reference>
<dbReference type="RefSeq" id="WP_228854567.1">
    <property type="nucleotide sequence ID" value="NZ_AP024086.1"/>
</dbReference>
<keyword evidence="4" id="KW-0067">ATP-binding</keyword>
<keyword evidence="3" id="KW-0418">Kinase</keyword>
<dbReference type="KEGG" id="dbk:DGMP_28730"/>
<dbReference type="GO" id="GO:0005524">
    <property type="term" value="F:ATP binding"/>
    <property type="evidence" value="ECO:0007669"/>
    <property type="project" value="UniProtKB-KW"/>
</dbReference>
<evidence type="ECO:0000256" key="4">
    <source>
        <dbReference type="ARBA" id="ARBA00022840"/>
    </source>
</evidence>
<dbReference type="InterPro" id="IPR008271">
    <property type="entry name" value="Ser/Thr_kinase_AS"/>
</dbReference>
<keyword evidence="1" id="KW-0808">Transferase</keyword>
<keyword evidence="2" id="KW-0547">Nucleotide-binding</keyword>
<dbReference type="CDD" id="cd00293">
    <property type="entry name" value="USP-like"/>
    <property type="match status" value="1"/>
</dbReference>
<evidence type="ECO:0000256" key="2">
    <source>
        <dbReference type="ARBA" id="ARBA00022741"/>
    </source>
</evidence>
<dbReference type="PROSITE" id="PS00108">
    <property type="entry name" value="PROTEIN_KINASE_ST"/>
    <property type="match status" value="1"/>
</dbReference>
<organism evidence="6 7">
    <name type="scientific">Desulfomarina profundi</name>
    <dbReference type="NCBI Taxonomy" id="2772557"/>
    <lineage>
        <taxon>Bacteria</taxon>
        <taxon>Pseudomonadati</taxon>
        <taxon>Thermodesulfobacteriota</taxon>
        <taxon>Desulfobulbia</taxon>
        <taxon>Desulfobulbales</taxon>
        <taxon>Desulfobulbaceae</taxon>
        <taxon>Desulfomarina</taxon>
    </lineage>
</organism>
<dbReference type="InterPro" id="IPR000719">
    <property type="entry name" value="Prot_kinase_dom"/>
</dbReference>
<dbReference type="GO" id="GO:0005829">
    <property type="term" value="C:cytosol"/>
    <property type="evidence" value="ECO:0007669"/>
    <property type="project" value="TreeGrafter"/>
</dbReference>